<evidence type="ECO:0000313" key="1">
    <source>
        <dbReference type="EMBL" id="KAJ7086791.1"/>
    </source>
</evidence>
<name>A0AAD6U1F9_9AGAR</name>
<dbReference type="InterPro" id="IPR023393">
    <property type="entry name" value="START-like_dom_sf"/>
</dbReference>
<dbReference type="Proteomes" id="UP001222325">
    <property type="component" value="Unassembled WGS sequence"/>
</dbReference>
<feature type="non-terminal residue" evidence="1">
    <location>
        <position position="1"/>
    </location>
</feature>
<feature type="non-terminal residue" evidence="1">
    <location>
        <position position="164"/>
    </location>
</feature>
<proteinExistence type="predicted"/>
<keyword evidence="2" id="KW-1185">Reference proteome</keyword>
<evidence type="ECO:0000313" key="2">
    <source>
        <dbReference type="Proteomes" id="UP001222325"/>
    </source>
</evidence>
<reference evidence="1" key="1">
    <citation type="submission" date="2023-03" db="EMBL/GenBank/DDBJ databases">
        <title>Massive genome expansion in bonnet fungi (Mycena s.s.) driven by repeated elements and novel gene families across ecological guilds.</title>
        <authorList>
            <consortium name="Lawrence Berkeley National Laboratory"/>
            <person name="Harder C.B."/>
            <person name="Miyauchi S."/>
            <person name="Viragh M."/>
            <person name="Kuo A."/>
            <person name="Thoen E."/>
            <person name="Andreopoulos B."/>
            <person name="Lu D."/>
            <person name="Skrede I."/>
            <person name="Drula E."/>
            <person name="Henrissat B."/>
            <person name="Morin E."/>
            <person name="Kohler A."/>
            <person name="Barry K."/>
            <person name="LaButti K."/>
            <person name="Morin E."/>
            <person name="Salamov A."/>
            <person name="Lipzen A."/>
            <person name="Mereny Z."/>
            <person name="Hegedus B."/>
            <person name="Baldrian P."/>
            <person name="Stursova M."/>
            <person name="Weitz H."/>
            <person name="Taylor A."/>
            <person name="Grigoriev I.V."/>
            <person name="Nagy L.G."/>
            <person name="Martin F."/>
            <person name="Kauserud H."/>
        </authorList>
    </citation>
    <scope>NUCLEOTIDE SEQUENCE</scope>
    <source>
        <strain evidence="1">CBHHK173m</strain>
    </source>
</reference>
<dbReference type="Gene3D" id="3.30.530.20">
    <property type="match status" value="1"/>
</dbReference>
<comment type="caution">
    <text evidence="1">The sequence shown here is derived from an EMBL/GenBank/DDBJ whole genome shotgun (WGS) entry which is preliminary data.</text>
</comment>
<dbReference type="EMBL" id="JARJCN010000030">
    <property type="protein sequence ID" value="KAJ7086791.1"/>
    <property type="molecule type" value="Genomic_DNA"/>
</dbReference>
<sequence length="164" mass="17807">DITCPPGARITFVHNSYTYNAPMKNFTDIMGSFFSIKWTGGVPANSTTGTDNTVGASRSAVYFGGVFNETLTMILQRPDAYSYTYHGVPFLVALPGQPAVQFYNYAETLRVLSICSGAATYVDFVTYLCTNNPVHAYDLLETDLHQLTMAAVAQQANATVMSGD</sequence>
<dbReference type="AlphaFoldDB" id="A0AAD6U1F9"/>
<gene>
    <name evidence="1" type="ORF">B0H15DRAFT_734943</name>
</gene>
<accession>A0AAD6U1F9</accession>
<organism evidence="1 2">
    <name type="scientific">Mycena belliarum</name>
    <dbReference type="NCBI Taxonomy" id="1033014"/>
    <lineage>
        <taxon>Eukaryota</taxon>
        <taxon>Fungi</taxon>
        <taxon>Dikarya</taxon>
        <taxon>Basidiomycota</taxon>
        <taxon>Agaricomycotina</taxon>
        <taxon>Agaricomycetes</taxon>
        <taxon>Agaricomycetidae</taxon>
        <taxon>Agaricales</taxon>
        <taxon>Marasmiineae</taxon>
        <taxon>Mycenaceae</taxon>
        <taxon>Mycena</taxon>
    </lineage>
</organism>
<protein>
    <submittedName>
        <fullName evidence="1">Uncharacterized protein</fullName>
    </submittedName>
</protein>